<evidence type="ECO:0000313" key="12">
    <source>
        <dbReference type="Proteomes" id="UP001352263"/>
    </source>
</evidence>
<dbReference type="InterPro" id="IPR011014">
    <property type="entry name" value="MscS_channel_TM-2"/>
</dbReference>
<keyword evidence="7" id="KW-0407">Ion channel</keyword>
<protein>
    <recommendedName>
        <fullName evidence="7">Small-conductance mechanosensitive channel</fullName>
    </recommendedName>
</protein>
<keyword evidence="7" id="KW-0406">Ion transport</keyword>
<keyword evidence="5 7" id="KW-1133">Transmembrane helix</keyword>
<comment type="function">
    <text evidence="7">Mechanosensitive channel that participates in the regulation of osmotic pressure changes within the cell, opening in response to stretch forces in the membrane lipid bilayer, without the need for other proteins. Contributes to normal resistance to hypoosmotic shock. Forms an ion channel of 1.0 nanosiemens conductance with a slight preference for anions.</text>
</comment>
<dbReference type="InterPro" id="IPR011066">
    <property type="entry name" value="MscS_channel_C_sf"/>
</dbReference>
<dbReference type="SUPFAM" id="SSF82861">
    <property type="entry name" value="Mechanosensitive channel protein MscS (YggB), transmembrane region"/>
    <property type="match status" value="1"/>
</dbReference>
<feature type="transmembrane region" description="Helical" evidence="7">
    <location>
        <begin position="12"/>
        <end position="29"/>
    </location>
</feature>
<evidence type="ECO:0000256" key="7">
    <source>
        <dbReference type="RuleBase" id="RU369025"/>
    </source>
</evidence>
<proteinExistence type="inferred from homology"/>
<comment type="caution">
    <text evidence="7">Lacks conserved residue(s) required for the propagation of feature annotation.</text>
</comment>
<dbReference type="Gene3D" id="2.30.30.60">
    <property type="match status" value="1"/>
</dbReference>
<dbReference type="SUPFAM" id="SSF50182">
    <property type="entry name" value="Sm-like ribonucleoproteins"/>
    <property type="match status" value="1"/>
</dbReference>
<dbReference type="SUPFAM" id="SSF82689">
    <property type="entry name" value="Mechanosensitive channel protein MscS (YggB), C-terminal domain"/>
    <property type="match status" value="1"/>
</dbReference>
<dbReference type="PANTHER" id="PTHR30221:SF1">
    <property type="entry name" value="SMALL-CONDUCTANCE MECHANOSENSITIVE CHANNEL"/>
    <property type="match status" value="1"/>
</dbReference>
<dbReference type="Gene3D" id="1.10.287.1260">
    <property type="match status" value="1"/>
</dbReference>
<keyword evidence="6 7" id="KW-0472">Membrane</keyword>
<dbReference type="InterPro" id="IPR045275">
    <property type="entry name" value="MscS_archaea/bacteria_type"/>
</dbReference>
<gene>
    <name evidence="11" type="ORF">RY831_28775</name>
</gene>
<dbReference type="InterPro" id="IPR049278">
    <property type="entry name" value="MS_channel_C"/>
</dbReference>
<evidence type="ECO:0000256" key="3">
    <source>
        <dbReference type="ARBA" id="ARBA00022475"/>
    </source>
</evidence>
<dbReference type="Proteomes" id="UP001352263">
    <property type="component" value="Unassembled WGS sequence"/>
</dbReference>
<dbReference type="InterPro" id="IPR023408">
    <property type="entry name" value="MscS_beta-dom_sf"/>
</dbReference>
<dbReference type="Gene3D" id="3.30.70.100">
    <property type="match status" value="1"/>
</dbReference>
<dbReference type="InterPro" id="IPR010920">
    <property type="entry name" value="LSM_dom_sf"/>
</dbReference>
<evidence type="ECO:0000256" key="4">
    <source>
        <dbReference type="ARBA" id="ARBA00022692"/>
    </source>
</evidence>
<keyword evidence="7" id="KW-0813">Transport</keyword>
<evidence type="ECO:0000256" key="2">
    <source>
        <dbReference type="ARBA" id="ARBA00008017"/>
    </source>
</evidence>
<feature type="domain" description="Mechanosensitive ion channel MscS C-terminal" evidence="10">
    <location>
        <begin position="170"/>
        <end position="253"/>
    </location>
</feature>
<comment type="similarity">
    <text evidence="2 7">Belongs to the MscS (TC 1.A.23) family.</text>
</comment>
<organism evidence="11 12">
    <name type="scientific">Noviherbaspirillum album</name>
    <dbReference type="NCBI Taxonomy" id="3080276"/>
    <lineage>
        <taxon>Bacteria</taxon>
        <taxon>Pseudomonadati</taxon>
        <taxon>Pseudomonadota</taxon>
        <taxon>Betaproteobacteria</taxon>
        <taxon>Burkholderiales</taxon>
        <taxon>Oxalobacteraceae</taxon>
        <taxon>Noviherbaspirillum</taxon>
    </lineage>
</organism>
<accession>A0ABU6JHL0</accession>
<keyword evidence="12" id="KW-1185">Reference proteome</keyword>
<dbReference type="EMBL" id="JAWIIV010000045">
    <property type="protein sequence ID" value="MEC4723157.1"/>
    <property type="molecule type" value="Genomic_DNA"/>
</dbReference>
<feature type="domain" description="Mechanosensitive ion channel MscS" evidence="9">
    <location>
        <begin position="96"/>
        <end position="159"/>
    </location>
</feature>
<sequence>MANGFIERLPHFAIAVAVFVLFVIAGRIVRKLIRAFSENHRKHRNIGMVLGRLGFGISIFIGLLIALVIAIPGFTPGQLVNLLGLSSVAIGFAFRDILQNFLAGILILLTQPFRIGDQIILSSFEGTVENIETRATFLRTYDGRRIVIPNSELFTNAVTVNTAYDKRRLEYDIGIGYGDDIANAKRIIMDAIKGAPDVLDDPAPDVLVVDLAESSVNLRARWWVHPPRQMDVLNVRDTVLERVKNALMAAGVDLPFPTTQVLFHDQTEETDGDRARQREGWPRGREAVPRQARISKILSTLAERRAGSDEPKRS</sequence>
<evidence type="ECO:0000259" key="10">
    <source>
        <dbReference type="Pfam" id="PF21082"/>
    </source>
</evidence>
<keyword evidence="3" id="KW-1003">Cell membrane</keyword>
<evidence type="ECO:0000256" key="5">
    <source>
        <dbReference type="ARBA" id="ARBA00022989"/>
    </source>
</evidence>
<evidence type="ECO:0000256" key="1">
    <source>
        <dbReference type="ARBA" id="ARBA00004651"/>
    </source>
</evidence>
<dbReference type="Pfam" id="PF00924">
    <property type="entry name" value="MS_channel_2nd"/>
    <property type="match status" value="1"/>
</dbReference>
<dbReference type="Pfam" id="PF21082">
    <property type="entry name" value="MS_channel_3rd"/>
    <property type="match status" value="1"/>
</dbReference>
<dbReference type="RefSeq" id="WP_326509780.1">
    <property type="nucleotide sequence ID" value="NZ_JAWIIV010000045.1"/>
</dbReference>
<evidence type="ECO:0000256" key="8">
    <source>
        <dbReference type="SAM" id="MobiDB-lite"/>
    </source>
</evidence>
<dbReference type="InterPro" id="IPR006685">
    <property type="entry name" value="MscS_channel_2nd"/>
</dbReference>
<dbReference type="PANTHER" id="PTHR30221">
    <property type="entry name" value="SMALL-CONDUCTANCE MECHANOSENSITIVE CHANNEL"/>
    <property type="match status" value="1"/>
</dbReference>
<comment type="subcellular location">
    <subcellularLocation>
        <location evidence="7">Cell inner membrane</location>
        <topology evidence="7">Multi-pass membrane protein</topology>
    </subcellularLocation>
    <subcellularLocation>
        <location evidence="1">Cell membrane</location>
        <topology evidence="1">Multi-pass membrane protein</topology>
    </subcellularLocation>
</comment>
<evidence type="ECO:0000313" key="11">
    <source>
        <dbReference type="EMBL" id="MEC4723157.1"/>
    </source>
</evidence>
<feature type="region of interest" description="Disordered" evidence="8">
    <location>
        <begin position="266"/>
        <end position="289"/>
    </location>
</feature>
<feature type="compositionally biased region" description="Basic and acidic residues" evidence="8">
    <location>
        <begin position="272"/>
        <end position="288"/>
    </location>
</feature>
<dbReference type="InterPro" id="IPR006686">
    <property type="entry name" value="MscS_channel_CS"/>
</dbReference>
<feature type="transmembrane region" description="Helical" evidence="7">
    <location>
        <begin position="49"/>
        <end position="71"/>
    </location>
</feature>
<comment type="subunit">
    <text evidence="7">Homoheptamer.</text>
</comment>
<name>A0ABU6JHL0_9BURK</name>
<evidence type="ECO:0000256" key="6">
    <source>
        <dbReference type="ARBA" id="ARBA00023136"/>
    </source>
</evidence>
<dbReference type="PROSITE" id="PS01246">
    <property type="entry name" value="UPF0003"/>
    <property type="match status" value="1"/>
</dbReference>
<keyword evidence="7" id="KW-0997">Cell inner membrane</keyword>
<reference evidence="11 12" key="1">
    <citation type="submission" date="2023-10" db="EMBL/GenBank/DDBJ databases">
        <title>Noviherbaspirillum sp. CPCC 100848 genome assembly.</title>
        <authorList>
            <person name="Li X.Y."/>
            <person name="Fang X.M."/>
        </authorList>
    </citation>
    <scope>NUCLEOTIDE SEQUENCE [LARGE SCALE GENOMIC DNA]</scope>
    <source>
        <strain evidence="11 12">CPCC 100848</strain>
    </source>
</reference>
<evidence type="ECO:0000259" key="9">
    <source>
        <dbReference type="Pfam" id="PF00924"/>
    </source>
</evidence>
<comment type="caution">
    <text evidence="11">The sequence shown here is derived from an EMBL/GenBank/DDBJ whole genome shotgun (WGS) entry which is preliminary data.</text>
</comment>
<keyword evidence="4 7" id="KW-0812">Transmembrane</keyword>